<evidence type="ECO:0000313" key="6">
    <source>
        <dbReference type="Proteomes" id="UP000550707"/>
    </source>
</evidence>
<dbReference type="GO" id="GO:0003735">
    <property type="term" value="F:structural constituent of ribosome"/>
    <property type="evidence" value="ECO:0007669"/>
    <property type="project" value="InterPro"/>
</dbReference>
<dbReference type="Proteomes" id="UP000550707">
    <property type="component" value="Unassembled WGS sequence"/>
</dbReference>
<proteinExistence type="predicted"/>
<dbReference type="GO" id="GO:0044391">
    <property type="term" value="C:ribosomal subunit"/>
    <property type="evidence" value="ECO:0007669"/>
    <property type="project" value="UniProtKB-ARBA"/>
</dbReference>
<dbReference type="AlphaFoldDB" id="A0A7J8EGR2"/>
<dbReference type="InterPro" id="IPR001976">
    <property type="entry name" value="Ribosomal_eS24"/>
</dbReference>
<name>A0A7J8EGR2_MOLMO</name>
<evidence type="ECO:0000256" key="4">
    <source>
        <dbReference type="ARBA" id="ARBA00035458"/>
    </source>
</evidence>
<organism evidence="5 6">
    <name type="scientific">Molossus molossus</name>
    <name type="common">Pallas' mastiff bat</name>
    <name type="synonym">Vespertilio molossus</name>
    <dbReference type="NCBI Taxonomy" id="27622"/>
    <lineage>
        <taxon>Eukaryota</taxon>
        <taxon>Metazoa</taxon>
        <taxon>Chordata</taxon>
        <taxon>Craniata</taxon>
        <taxon>Vertebrata</taxon>
        <taxon>Euteleostomi</taxon>
        <taxon>Mammalia</taxon>
        <taxon>Eutheria</taxon>
        <taxon>Laurasiatheria</taxon>
        <taxon>Chiroptera</taxon>
        <taxon>Yangochiroptera</taxon>
        <taxon>Molossidae</taxon>
        <taxon>Molossus</taxon>
    </lineage>
</organism>
<dbReference type="SUPFAM" id="SSF54189">
    <property type="entry name" value="Ribosomal proteins S24e, L23 and L15e"/>
    <property type="match status" value="1"/>
</dbReference>
<dbReference type="EMBL" id="JACASF010000014">
    <property type="protein sequence ID" value="KAF6434511.1"/>
    <property type="molecule type" value="Genomic_DNA"/>
</dbReference>
<dbReference type="GO" id="GO:0006412">
    <property type="term" value="P:translation"/>
    <property type="evidence" value="ECO:0007669"/>
    <property type="project" value="InterPro"/>
</dbReference>
<dbReference type="InterPro" id="IPR053709">
    <property type="entry name" value="eRP_eS24_sf"/>
</dbReference>
<sequence length="229" mass="25565">MAENNQGISTGSAVCGGQDPVPSSGGCNFPEYELPELNTRAFHVGAFGELWRGRLRGQGDLSLQEPPASALPGQGGVADSGWEDAAVARDLGCSLEAATELRAVCGLDKLKCFQEEDPEVIPEDTDLVTLGIRKRLLEHREETITIDRVCRQETFAYEMISHHHERTQGLTAWTRKFVSSRLLQQKQMVIDVLHPGKATLPKTEIQEKLAKMYDYTRCHLCVWIQNPFW</sequence>
<gene>
    <name evidence="5" type="ORF">HJG59_017071</name>
</gene>
<evidence type="ECO:0000256" key="2">
    <source>
        <dbReference type="ARBA" id="ARBA00023274"/>
    </source>
</evidence>
<reference evidence="5 6" key="1">
    <citation type="journal article" date="2020" name="Nature">
        <title>Six reference-quality genomes reveal evolution of bat adaptations.</title>
        <authorList>
            <person name="Jebb D."/>
            <person name="Huang Z."/>
            <person name="Pippel M."/>
            <person name="Hughes G.M."/>
            <person name="Lavrichenko K."/>
            <person name="Devanna P."/>
            <person name="Winkler S."/>
            <person name="Jermiin L.S."/>
            <person name="Skirmuntt E.C."/>
            <person name="Katzourakis A."/>
            <person name="Burkitt-Gray L."/>
            <person name="Ray D.A."/>
            <person name="Sullivan K.A.M."/>
            <person name="Roscito J.G."/>
            <person name="Kirilenko B.M."/>
            <person name="Davalos L.M."/>
            <person name="Corthals A.P."/>
            <person name="Power M.L."/>
            <person name="Jones G."/>
            <person name="Ransome R.D."/>
            <person name="Dechmann D.K.N."/>
            <person name="Locatelli A.G."/>
            <person name="Puechmaille S.J."/>
            <person name="Fedrigo O."/>
            <person name="Jarvis E.D."/>
            <person name="Hiller M."/>
            <person name="Vernes S.C."/>
            <person name="Myers E.W."/>
            <person name="Teeling E.C."/>
        </authorList>
    </citation>
    <scope>NUCLEOTIDE SEQUENCE [LARGE SCALE GENOMIC DNA]</scope>
    <source>
        <strain evidence="5">MMolMol1</strain>
        <tissue evidence="5">Muscle</tissue>
    </source>
</reference>
<keyword evidence="2" id="KW-0687">Ribonucleoprotein</keyword>
<dbReference type="Pfam" id="PF01282">
    <property type="entry name" value="Ribosomal_S24e"/>
    <property type="match status" value="1"/>
</dbReference>
<comment type="caution">
    <text evidence="5">The sequence shown here is derived from an EMBL/GenBank/DDBJ whole genome shotgun (WGS) entry which is preliminary data.</text>
</comment>
<protein>
    <recommendedName>
        <fullName evidence="3">Small ribosomal subunit protein eS24</fullName>
    </recommendedName>
    <alternativeName>
        <fullName evidence="4">40S ribosomal protein S24</fullName>
    </alternativeName>
</protein>
<keyword evidence="6" id="KW-1185">Reference proteome</keyword>
<dbReference type="Gene3D" id="3.30.70.3370">
    <property type="match status" value="1"/>
</dbReference>
<dbReference type="PANTHER" id="PTHR10496">
    <property type="entry name" value="40S RIBOSOMAL PROTEIN S24"/>
    <property type="match status" value="1"/>
</dbReference>
<evidence type="ECO:0000313" key="5">
    <source>
        <dbReference type="EMBL" id="KAF6434511.1"/>
    </source>
</evidence>
<evidence type="ECO:0000256" key="3">
    <source>
        <dbReference type="ARBA" id="ARBA00035149"/>
    </source>
</evidence>
<keyword evidence="1" id="KW-0689">Ribosomal protein</keyword>
<dbReference type="InterPro" id="IPR012678">
    <property type="entry name" value="Ribosomal_uL23/eL15/eS24_sf"/>
</dbReference>
<accession>A0A7J8EGR2</accession>
<evidence type="ECO:0000256" key="1">
    <source>
        <dbReference type="ARBA" id="ARBA00022980"/>
    </source>
</evidence>